<evidence type="ECO:0000313" key="3">
    <source>
        <dbReference type="EMBL" id="KAK2630202.1"/>
    </source>
</evidence>
<feature type="region of interest" description="Disordered" evidence="1">
    <location>
        <begin position="645"/>
        <end position="704"/>
    </location>
</feature>
<feature type="region of interest" description="Disordered" evidence="1">
    <location>
        <begin position="794"/>
        <end position="824"/>
    </location>
</feature>
<feature type="compositionally biased region" description="Low complexity" evidence="1">
    <location>
        <begin position="660"/>
        <end position="687"/>
    </location>
</feature>
<dbReference type="PROSITE" id="PS50108">
    <property type="entry name" value="CRIB"/>
    <property type="match status" value="1"/>
</dbReference>
<feature type="compositionally biased region" description="Low complexity" evidence="1">
    <location>
        <begin position="560"/>
        <end position="569"/>
    </location>
</feature>
<protein>
    <recommendedName>
        <fullName evidence="2">CRIB domain-containing protein</fullName>
    </recommendedName>
</protein>
<accession>A0AAD9T7D0</accession>
<dbReference type="InterPro" id="IPR000095">
    <property type="entry name" value="CRIB_dom"/>
</dbReference>
<feature type="compositionally biased region" description="Basic and acidic residues" evidence="1">
    <location>
        <begin position="25"/>
        <end position="38"/>
    </location>
</feature>
<sequence length="846" mass="92413">MFSFGSGKGPHSTLSAATMPRKLSYKRDSPPPSPHREFIPSPELLEPAIDGPPSPERIRAYTEQMKRSSIFGNSTKIHTPSSGASPIPSRESAPVPENARLSRLTSVRSNGSRMSRQERPESTLGALLSRSSRKSKKGAHTANSHSAPALGQDETVVEEISAKEHDHAKDAGSRRWHHISSPYNFRHVTHTLHDHLPDLARTSGADLASEFSAIRASQAPTRGELRGIQAEDLHFENFSSEDLRALPGREAATSPRQSSPRVLRKSAQPSLRSPKRSMGVAKSHENLGKAPQRPPRSPVAYSPTSPSFPGTLPARTSSRGSSPLSDTFDLPATTIIARPRTNGGFRKPAPFALPIMRSAIEEEQDGNAHAVTTPGEEAWPLTASLSGNFGVELADVQEEEDDVALKRRSRMSMTSVELRTSQSVPALRCVAQQQSFERSDSRMSATLGQSPMKNAFFVAPTLQPEPALNLGDSWESDIDWCYEHEVEANCEFQWDPIQQPMGNGDVNVEDATCAAPTAAQPLLQLRVQNEERTYRGRFRPSLIASPAFEPPELSSRRSDSSTTSDLRTPSKFRKPLVRSQSPASSFKESNGFHLSPTLLIPTDFHSQMEQEALYSEHFHDPSNGAIFVHEPYVHVFSPIDEAESSTSSYRSSDYSRRSTRSSSSTCTSGMSRASNDSMMFSRSSSIRNAHRSIGSTSSLPDLIPSTLRHNDHDLSTYFSEMTIAHDIEEGAPSPGVWGSNPVIASMQHRRNRQTIVEREARNGEPQLNVSTFMSQKSEAVDVLSPVAEAFPGVPPRNGTLVHGRNTSAPEAVAPLPESKGRARASTATAAMAGGRRRGSYMLFPPT</sequence>
<proteinExistence type="predicted"/>
<dbReference type="AlphaFoldDB" id="A0AAD9T7D0"/>
<feature type="region of interest" description="Disordered" evidence="1">
    <location>
        <begin position="249"/>
        <end position="330"/>
    </location>
</feature>
<feature type="compositionally biased region" description="Polar residues" evidence="1">
    <location>
        <begin position="70"/>
        <end position="84"/>
    </location>
</feature>
<evidence type="ECO:0000256" key="1">
    <source>
        <dbReference type="SAM" id="MobiDB-lite"/>
    </source>
</evidence>
<organism evidence="3 4">
    <name type="scientific">Diplocarpon rosae</name>
    <dbReference type="NCBI Taxonomy" id="946125"/>
    <lineage>
        <taxon>Eukaryota</taxon>
        <taxon>Fungi</taxon>
        <taxon>Dikarya</taxon>
        <taxon>Ascomycota</taxon>
        <taxon>Pezizomycotina</taxon>
        <taxon>Leotiomycetes</taxon>
        <taxon>Helotiales</taxon>
        <taxon>Drepanopezizaceae</taxon>
        <taxon>Diplocarpon</taxon>
    </lineage>
</organism>
<feature type="compositionally biased region" description="Polar residues" evidence="1">
    <location>
        <begin position="302"/>
        <end position="325"/>
    </location>
</feature>
<feature type="compositionally biased region" description="Polar residues" evidence="1">
    <location>
        <begin position="578"/>
        <end position="588"/>
    </location>
</feature>
<comment type="caution">
    <text evidence="3">The sequence shown here is derived from an EMBL/GenBank/DDBJ whole genome shotgun (WGS) entry which is preliminary data.</text>
</comment>
<gene>
    <name evidence="3" type="ORF">QTJ16_001022</name>
</gene>
<dbReference type="Proteomes" id="UP001285354">
    <property type="component" value="Unassembled WGS sequence"/>
</dbReference>
<dbReference type="EMBL" id="JAUBYV010000001">
    <property type="protein sequence ID" value="KAK2630202.1"/>
    <property type="molecule type" value="Genomic_DNA"/>
</dbReference>
<evidence type="ECO:0000259" key="2">
    <source>
        <dbReference type="PROSITE" id="PS50108"/>
    </source>
</evidence>
<feature type="domain" description="CRIB" evidence="2">
    <location>
        <begin position="179"/>
        <end position="192"/>
    </location>
</feature>
<name>A0AAD9T7D0_9HELO</name>
<feature type="compositionally biased region" description="Basic and acidic residues" evidence="1">
    <location>
        <begin position="56"/>
        <end position="66"/>
    </location>
</feature>
<feature type="compositionally biased region" description="Polar residues" evidence="1">
    <location>
        <begin position="103"/>
        <end position="114"/>
    </location>
</feature>
<feature type="region of interest" description="Disordered" evidence="1">
    <location>
        <begin position="545"/>
        <end position="589"/>
    </location>
</feature>
<reference evidence="3" key="1">
    <citation type="submission" date="2023-06" db="EMBL/GenBank/DDBJ databases">
        <title>Draft genome of Marssonina rosae.</title>
        <authorList>
            <person name="Cheng Q."/>
        </authorList>
    </citation>
    <scope>NUCLEOTIDE SEQUENCE</scope>
    <source>
        <strain evidence="3">R4</strain>
    </source>
</reference>
<keyword evidence="4" id="KW-1185">Reference proteome</keyword>
<evidence type="ECO:0000313" key="4">
    <source>
        <dbReference type="Proteomes" id="UP001285354"/>
    </source>
</evidence>
<feature type="region of interest" description="Disordered" evidence="1">
    <location>
        <begin position="1"/>
        <end position="154"/>
    </location>
</feature>